<keyword evidence="2" id="KW-1185">Reference proteome</keyword>
<accession>A0A026X128</accession>
<dbReference type="AlphaFoldDB" id="A0A026X128"/>
<gene>
    <name evidence="1" type="ORF">X777_09409</name>
</gene>
<dbReference type="Proteomes" id="UP000053097">
    <property type="component" value="Unassembled WGS sequence"/>
</dbReference>
<proteinExistence type="predicted"/>
<evidence type="ECO:0000313" key="2">
    <source>
        <dbReference type="Proteomes" id="UP000053097"/>
    </source>
</evidence>
<name>A0A026X128_OOCBI</name>
<protein>
    <submittedName>
        <fullName evidence="1">Uncharacterized protein</fullName>
    </submittedName>
</protein>
<evidence type="ECO:0000313" key="1">
    <source>
        <dbReference type="EMBL" id="EZA61788.1"/>
    </source>
</evidence>
<dbReference type="EMBL" id="KK107046">
    <property type="protein sequence ID" value="EZA61788.1"/>
    <property type="molecule type" value="Genomic_DNA"/>
</dbReference>
<organism evidence="1 2">
    <name type="scientific">Ooceraea biroi</name>
    <name type="common">Clonal raider ant</name>
    <name type="synonym">Cerapachys biroi</name>
    <dbReference type="NCBI Taxonomy" id="2015173"/>
    <lineage>
        <taxon>Eukaryota</taxon>
        <taxon>Metazoa</taxon>
        <taxon>Ecdysozoa</taxon>
        <taxon>Arthropoda</taxon>
        <taxon>Hexapoda</taxon>
        <taxon>Insecta</taxon>
        <taxon>Pterygota</taxon>
        <taxon>Neoptera</taxon>
        <taxon>Endopterygota</taxon>
        <taxon>Hymenoptera</taxon>
        <taxon>Apocrita</taxon>
        <taxon>Aculeata</taxon>
        <taxon>Formicoidea</taxon>
        <taxon>Formicidae</taxon>
        <taxon>Dorylinae</taxon>
        <taxon>Ooceraea</taxon>
    </lineage>
</organism>
<reference evidence="1 2" key="1">
    <citation type="journal article" date="2014" name="Curr. Biol.">
        <title>The genome of the clonal raider ant Cerapachys biroi.</title>
        <authorList>
            <person name="Oxley P.R."/>
            <person name="Ji L."/>
            <person name="Fetter-Pruneda I."/>
            <person name="McKenzie S.K."/>
            <person name="Li C."/>
            <person name="Hu H."/>
            <person name="Zhang G."/>
            <person name="Kronauer D.J."/>
        </authorList>
    </citation>
    <scope>NUCLEOTIDE SEQUENCE [LARGE SCALE GENOMIC DNA]</scope>
</reference>
<sequence>MMFFKYGLHSTYYVDSRSIQASSEVVFSLQLGEEDNSMINVPRANYNATESTHGRLRVTSRPRNLTRFVPSTRKLYTLASRRYRMRYTQEELEWSGMCGYITARKRKIAMRLTQQRWKIS</sequence>